<dbReference type="EMBL" id="BAAABW010000013">
    <property type="protein sequence ID" value="GAA0345965.1"/>
    <property type="molecule type" value="Genomic_DNA"/>
</dbReference>
<organism evidence="1 2">
    <name type="scientific">Streptomyces blastmyceticus</name>
    <dbReference type="NCBI Taxonomy" id="68180"/>
    <lineage>
        <taxon>Bacteria</taxon>
        <taxon>Bacillati</taxon>
        <taxon>Actinomycetota</taxon>
        <taxon>Actinomycetes</taxon>
        <taxon>Kitasatosporales</taxon>
        <taxon>Streptomycetaceae</taxon>
        <taxon>Streptomyces</taxon>
    </lineage>
</organism>
<protein>
    <submittedName>
        <fullName evidence="1">Uncharacterized protein</fullName>
    </submittedName>
</protein>
<reference evidence="1 2" key="1">
    <citation type="journal article" date="2019" name="Int. J. Syst. Evol. Microbiol.">
        <title>The Global Catalogue of Microorganisms (GCM) 10K type strain sequencing project: providing services to taxonomists for standard genome sequencing and annotation.</title>
        <authorList>
            <consortium name="The Broad Institute Genomics Platform"/>
            <consortium name="The Broad Institute Genome Sequencing Center for Infectious Disease"/>
            <person name="Wu L."/>
            <person name="Ma J."/>
        </authorList>
    </citation>
    <scope>NUCLEOTIDE SEQUENCE [LARGE SCALE GENOMIC DNA]</scope>
    <source>
        <strain evidence="1 2">JCM 4565</strain>
    </source>
</reference>
<proteinExistence type="predicted"/>
<evidence type="ECO:0000313" key="1">
    <source>
        <dbReference type="EMBL" id="GAA0345965.1"/>
    </source>
</evidence>
<accession>A0ABN0WSW6</accession>
<comment type="caution">
    <text evidence="1">The sequence shown here is derived from an EMBL/GenBank/DDBJ whole genome shotgun (WGS) entry which is preliminary data.</text>
</comment>
<dbReference type="Proteomes" id="UP001500063">
    <property type="component" value="Unassembled WGS sequence"/>
</dbReference>
<gene>
    <name evidence="1" type="ORF">GCM10010319_22930</name>
</gene>
<sequence>MVPRLRRGRGLPQVGRAGYIQHHRWAYRSADCEAYFLQTDTMAGRYEGGRELDYVVASVHIPNLPVRRLDGASADHWALAVGDMRAGGEPQPLFTSPRHIENMQSGGTLEAEGKLSLDDTRRQVAARRRQCQRL</sequence>
<name>A0ABN0WSW6_9ACTN</name>
<keyword evidence="2" id="KW-1185">Reference proteome</keyword>
<dbReference type="RefSeq" id="WP_344117897.1">
    <property type="nucleotide sequence ID" value="NZ_BAAABW010000013.1"/>
</dbReference>
<evidence type="ECO:0000313" key="2">
    <source>
        <dbReference type="Proteomes" id="UP001500063"/>
    </source>
</evidence>